<dbReference type="VEuPathDB" id="FungiDB:PODANS_7_4970"/>
<evidence type="ECO:0000313" key="8">
    <source>
        <dbReference type="Proteomes" id="UP000001197"/>
    </source>
</evidence>
<sequence length="390" mass="43433">MDSDIKPFNISISDAKITQLHHKLEHATFPDETPLSDDWAGGVALSDIKRLYTTTIHVDGFDPLKIHFVHKKGSRLGAIPLLFCHGCDFIEVAKILPLLANPDSQDQPCFDDVAPSLPNFGFSSGPSKPGFALEQYAESCHKLMLKLGYSNYATQGGDWGYGITRFMDIRYGPASSSATKKSGAVLASHINHNLAVPPSISTIPQHGSLVYLKYLFSTYSKREKEGLARTHRFWEEGAAYNGLHCHNPTTIGIALRDSPVALLSWIYEKLYDWTDSYPWTDDEILTWISIYQFASAGPKAGCRIYYHSATAKKVEEYNPGVKLGVSTFPKDLLMSPSYHYRTLGPLVFENWHNKGGHFAAWEVPELLVEDMRVMFGGLVKSGEINFPGPK</sequence>
<name>B2AUV6_PODAN</name>
<reference evidence="6 8" key="1">
    <citation type="journal article" date="2008" name="Genome Biol.">
        <title>The genome sequence of the model ascomycete fungus Podospora anserina.</title>
        <authorList>
            <person name="Espagne E."/>
            <person name="Lespinet O."/>
            <person name="Malagnac F."/>
            <person name="Da Silva C."/>
            <person name="Jaillon O."/>
            <person name="Porcel B.M."/>
            <person name="Couloux A."/>
            <person name="Aury J.-M."/>
            <person name="Segurens B."/>
            <person name="Poulain J."/>
            <person name="Anthouard V."/>
            <person name="Grossetete S."/>
            <person name="Khalili H."/>
            <person name="Coppin E."/>
            <person name="Dequard-Chablat M."/>
            <person name="Picard M."/>
            <person name="Contamine V."/>
            <person name="Arnaise S."/>
            <person name="Bourdais A."/>
            <person name="Berteaux-Lecellier V."/>
            <person name="Gautheret D."/>
            <person name="de Vries R.P."/>
            <person name="Battaglia E."/>
            <person name="Coutinho P.M."/>
            <person name="Danchin E.G.J."/>
            <person name="Henrissat B."/>
            <person name="El Khoury R."/>
            <person name="Sainsard-Chanet A."/>
            <person name="Boivin A."/>
            <person name="Pinan-Lucarre B."/>
            <person name="Sellem C.H."/>
            <person name="Debuchy R."/>
            <person name="Wincker P."/>
            <person name="Weissenbach J."/>
            <person name="Silar P."/>
        </authorList>
    </citation>
    <scope>NUCLEOTIDE SEQUENCE [LARGE SCALE GENOMIC DNA]</scope>
    <source>
        <strain evidence="8">S / ATCC MYA-4624 / DSM 980 / FGSC 10383</strain>
        <strain evidence="6">S mat+</strain>
    </source>
</reference>
<dbReference type="HOGENOM" id="CLU_019414_0_2_1"/>
<dbReference type="GO" id="GO:0004301">
    <property type="term" value="F:epoxide hydrolase activity"/>
    <property type="evidence" value="ECO:0007669"/>
    <property type="project" value="TreeGrafter"/>
</dbReference>
<dbReference type="STRING" id="515849.B2AUV6"/>
<dbReference type="EMBL" id="FO904942">
    <property type="protein sequence ID" value="CDP31648.1"/>
    <property type="molecule type" value="Genomic_DNA"/>
</dbReference>
<dbReference type="Proteomes" id="UP000001197">
    <property type="component" value="Chromosome 7"/>
</dbReference>
<feature type="active site" description="Nucleophile" evidence="4">
    <location>
        <position position="158"/>
    </location>
</feature>
<dbReference type="EMBL" id="CU633900">
    <property type="protein sequence ID" value="CAP68179.1"/>
    <property type="molecule type" value="Genomic_DNA"/>
</dbReference>
<dbReference type="PRINTS" id="PR00412">
    <property type="entry name" value="EPOXHYDRLASE"/>
</dbReference>
<accession>B2AUV6</accession>
<evidence type="ECO:0000256" key="3">
    <source>
        <dbReference type="ARBA" id="ARBA00022801"/>
    </source>
</evidence>
<evidence type="ECO:0000313" key="6">
    <source>
        <dbReference type="EMBL" id="CAP68179.1"/>
    </source>
</evidence>
<dbReference type="KEGG" id="pan:PODANSg4541"/>
<feature type="domain" description="Epoxide hydrolase N-terminal" evidence="5">
    <location>
        <begin position="5"/>
        <end position="52"/>
    </location>
</feature>
<keyword evidence="3 7" id="KW-0378">Hydrolase</keyword>
<organism evidence="6">
    <name type="scientific">Podospora anserina (strain S / ATCC MYA-4624 / DSM 980 / FGSC 10383)</name>
    <name type="common">Pleurage anserina</name>
    <dbReference type="NCBI Taxonomy" id="515849"/>
    <lineage>
        <taxon>Eukaryota</taxon>
        <taxon>Fungi</taxon>
        <taxon>Dikarya</taxon>
        <taxon>Ascomycota</taxon>
        <taxon>Pezizomycotina</taxon>
        <taxon>Sordariomycetes</taxon>
        <taxon>Sordariomycetidae</taxon>
        <taxon>Sordariales</taxon>
        <taxon>Podosporaceae</taxon>
        <taxon>Podospora</taxon>
        <taxon>Podospora anserina</taxon>
    </lineage>
</organism>
<protein>
    <submittedName>
        <fullName evidence="7">Hydrolase</fullName>
    </submittedName>
    <submittedName>
        <fullName evidence="6">Podospora anserina S mat+ genomic DNA chromosome 7, supercontig 1</fullName>
    </submittedName>
</protein>
<evidence type="ECO:0000256" key="4">
    <source>
        <dbReference type="PIRSR" id="PIRSR001112-1"/>
    </source>
</evidence>
<dbReference type="GeneID" id="6192318"/>
<evidence type="ECO:0000256" key="1">
    <source>
        <dbReference type="ARBA" id="ARBA00010088"/>
    </source>
</evidence>
<dbReference type="InterPro" id="IPR010497">
    <property type="entry name" value="Epoxide_hydro_N"/>
</dbReference>
<dbReference type="SUPFAM" id="SSF53474">
    <property type="entry name" value="alpha/beta-Hydrolases"/>
    <property type="match status" value="1"/>
</dbReference>
<proteinExistence type="inferred from homology"/>
<reference evidence="7" key="4">
    <citation type="submission" date="2014-09" db="EMBL/GenBank/DDBJ databases">
        <title>Maintaining two mating types: Structure of the mating type locus and its role in heterokaryosis in Podospora anserina.</title>
        <authorList>
            <person name="Grognet P."/>
            <person name="Bidard F."/>
            <person name="Kuchly C."/>
            <person name="Chan Ho Tong L."/>
            <person name="Coppin E."/>
            <person name="Ait Benkhali J."/>
            <person name="Couloux A."/>
            <person name="Wincker P."/>
            <person name="Debuchy R."/>
            <person name="Silar P."/>
        </authorList>
    </citation>
    <scope>NUCLEOTIDE SEQUENCE</scope>
</reference>
<evidence type="ECO:0000259" key="5">
    <source>
        <dbReference type="Pfam" id="PF06441"/>
    </source>
</evidence>
<dbReference type="PANTHER" id="PTHR21661:SF35">
    <property type="entry name" value="EPOXIDE HYDROLASE"/>
    <property type="match status" value="1"/>
</dbReference>
<evidence type="ECO:0000256" key="2">
    <source>
        <dbReference type="ARBA" id="ARBA00022797"/>
    </source>
</evidence>
<dbReference type="Gene3D" id="3.40.50.1820">
    <property type="entry name" value="alpha/beta hydrolase"/>
    <property type="match status" value="1"/>
</dbReference>
<reference evidence="6" key="2">
    <citation type="submission" date="2008-07" db="EMBL/GenBank/DDBJ databases">
        <authorList>
            <person name="Genoscope - CEA"/>
        </authorList>
    </citation>
    <scope>NUCLEOTIDE SEQUENCE</scope>
    <source>
        <strain evidence="6">S mat+</strain>
    </source>
</reference>
<dbReference type="Pfam" id="PF06441">
    <property type="entry name" value="EHN"/>
    <property type="match status" value="1"/>
</dbReference>
<dbReference type="RefSeq" id="XP_001907508.1">
    <property type="nucleotide sequence ID" value="XM_001907473.1"/>
</dbReference>
<dbReference type="InterPro" id="IPR016292">
    <property type="entry name" value="Epoxide_hydrolase"/>
</dbReference>
<dbReference type="InterPro" id="IPR000639">
    <property type="entry name" value="Epox_hydrolase-like"/>
</dbReference>
<reference evidence="8" key="3">
    <citation type="journal article" date="2014" name="Genetics">
        <title>Maintaining two mating types: Structure of the mating type locus and its role in heterokaryosis in Podospora anserina.</title>
        <authorList>
            <person name="Grognet P."/>
            <person name="Bidard F."/>
            <person name="Kuchly C."/>
            <person name="Tong L.C.H."/>
            <person name="Coppin E."/>
            <person name="Benkhali J.A."/>
            <person name="Couloux A."/>
            <person name="Wincker P."/>
            <person name="Debuchy R."/>
            <person name="Silar P."/>
        </authorList>
    </citation>
    <scope>GENOME REANNOTATION</scope>
    <source>
        <strain evidence="8">S / ATCC MYA-4624 / DSM 980 / FGSC 10383</strain>
    </source>
</reference>
<dbReference type="GO" id="GO:0097176">
    <property type="term" value="P:epoxide metabolic process"/>
    <property type="evidence" value="ECO:0007669"/>
    <property type="project" value="TreeGrafter"/>
</dbReference>
<dbReference type="PIRSF" id="PIRSF001112">
    <property type="entry name" value="Epoxide_hydrolase"/>
    <property type="match status" value="1"/>
</dbReference>
<gene>
    <name evidence="6" type="ORF">PODANS_7_4970</name>
</gene>
<feature type="active site" description="Proton acceptor" evidence="4">
    <location>
        <position position="357"/>
    </location>
</feature>
<dbReference type="InterPro" id="IPR029058">
    <property type="entry name" value="AB_hydrolase_fold"/>
</dbReference>
<comment type="similarity">
    <text evidence="1">Belongs to the peptidase S33 family.</text>
</comment>
<keyword evidence="2" id="KW-0058">Aromatic hydrocarbons catabolism</keyword>
<dbReference type="eggNOG" id="KOG2565">
    <property type="taxonomic scope" value="Eukaryota"/>
</dbReference>
<dbReference type="OrthoDB" id="7130006at2759"/>
<evidence type="ECO:0000313" key="7">
    <source>
        <dbReference type="EMBL" id="CDP31648.1"/>
    </source>
</evidence>
<dbReference type="PANTHER" id="PTHR21661">
    <property type="entry name" value="EPOXIDE HYDROLASE 1-RELATED"/>
    <property type="match status" value="1"/>
</dbReference>
<keyword evidence="8" id="KW-1185">Reference proteome</keyword>
<feature type="active site" description="Proton donor" evidence="4">
    <location>
        <position position="305"/>
    </location>
</feature>
<dbReference type="AlphaFoldDB" id="B2AUV6"/>